<keyword evidence="1" id="KW-0812">Transmembrane</keyword>
<evidence type="ECO:0000313" key="3">
    <source>
        <dbReference type="Proteomes" id="UP001374579"/>
    </source>
</evidence>
<reference evidence="2 3" key="1">
    <citation type="submission" date="2024-02" db="EMBL/GenBank/DDBJ databases">
        <title>Chromosome-scale genome assembly of the rough periwinkle Littorina saxatilis.</title>
        <authorList>
            <person name="De Jode A."/>
            <person name="Faria R."/>
            <person name="Formenti G."/>
            <person name="Sims Y."/>
            <person name="Smith T.P."/>
            <person name="Tracey A."/>
            <person name="Wood J.M.D."/>
            <person name="Zagrodzka Z.B."/>
            <person name="Johannesson K."/>
            <person name="Butlin R.K."/>
            <person name="Leder E.H."/>
        </authorList>
    </citation>
    <scope>NUCLEOTIDE SEQUENCE [LARGE SCALE GENOMIC DNA]</scope>
    <source>
        <strain evidence="2">Snail1</strain>
        <tissue evidence="2">Muscle</tissue>
    </source>
</reference>
<gene>
    <name evidence="2" type="ORF">V1264_011111</name>
</gene>
<keyword evidence="1" id="KW-0472">Membrane</keyword>
<proteinExistence type="predicted"/>
<dbReference type="PANTHER" id="PTHR35268">
    <property type="entry name" value="PROTEIN CCSMST1"/>
    <property type="match status" value="1"/>
</dbReference>
<protein>
    <submittedName>
        <fullName evidence="2">Uncharacterized protein</fullName>
    </submittedName>
</protein>
<sequence length="160" mass="18246">MLTGRSSFFARSGLQFLSVTSKQRTALRQFAVACLRCAKENQKTGSGPIPFSNSKAASWSMTNSVVIPVRTAPWYQTISISISLGAFLIYFLVLREENDLDVELNYSLFERVPQLEEHQVKLALDYFRRQGKDTRELQERLAEIQAEKQAQKKEQTHLDG</sequence>
<keyword evidence="1" id="KW-1133">Transmembrane helix</keyword>
<organism evidence="2 3">
    <name type="scientific">Littorina saxatilis</name>
    <dbReference type="NCBI Taxonomy" id="31220"/>
    <lineage>
        <taxon>Eukaryota</taxon>
        <taxon>Metazoa</taxon>
        <taxon>Spiralia</taxon>
        <taxon>Lophotrochozoa</taxon>
        <taxon>Mollusca</taxon>
        <taxon>Gastropoda</taxon>
        <taxon>Caenogastropoda</taxon>
        <taxon>Littorinimorpha</taxon>
        <taxon>Littorinoidea</taxon>
        <taxon>Littorinidae</taxon>
        <taxon>Littorina</taxon>
    </lineage>
</organism>
<dbReference type="EMBL" id="JBAMIC010000002">
    <property type="protein sequence ID" value="KAK7111489.1"/>
    <property type="molecule type" value="Genomic_DNA"/>
</dbReference>
<dbReference type="Pfam" id="PF15013">
    <property type="entry name" value="CCSMST1"/>
    <property type="match status" value="1"/>
</dbReference>
<dbReference type="InterPro" id="IPR029160">
    <property type="entry name" value="UQCC4"/>
</dbReference>
<accession>A0AAN9BUP1</accession>
<dbReference type="PANTHER" id="PTHR35268:SF1">
    <property type="entry name" value="UBIQUINOL-CYTOCHROME-C REDUCTASE COMPLEX ASSEMBLY FACTOR 4"/>
    <property type="match status" value="1"/>
</dbReference>
<evidence type="ECO:0000313" key="2">
    <source>
        <dbReference type="EMBL" id="KAK7111489.1"/>
    </source>
</evidence>
<dbReference type="Proteomes" id="UP001374579">
    <property type="component" value="Unassembled WGS sequence"/>
</dbReference>
<evidence type="ECO:0000256" key="1">
    <source>
        <dbReference type="SAM" id="Phobius"/>
    </source>
</evidence>
<name>A0AAN9BUP1_9CAEN</name>
<keyword evidence="3" id="KW-1185">Reference proteome</keyword>
<feature type="transmembrane region" description="Helical" evidence="1">
    <location>
        <begin position="74"/>
        <end position="94"/>
    </location>
</feature>
<dbReference type="AlphaFoldDB" id="A0AAN9BUP1"/>
<comment type="caution">
    <text evidence="2">The sequence shown here is derived from an EMBL/GenBank/DDBJ whole genome shotgun (WGS) entry which is preliminary data.</text>
</comment>